<accession>A0ABY7FG81</accession>
<name>A0ABY7FG81_MYAAR</name>
<dbReference type="PANTHER" id="PTHR46791">
    <property type="entry name" value="EXPRESSED PROTEIN"/>
    <property type="match status" value="1"/>
</dbReference>
<dbReference type="PANTHER" id="PTHR46791:SF13">
    <property type="entry name" value="CLR5 DOMAIN-CONTAINING PROTEIN"/>
    <property type="match status" value="1"/>
</dbReference>
<reference evidence="1" key="1">
    <citation type="submission" date="2022-11" db="EMBL/GenBank/DDBJ databases">
        <title>Centuries of genome instability and evolution in soft-shell clam transmissible cancer (bioRxiv).</title>
        <authorList>
            <person name="Hart S.F.M."/>
            <person name="Yonemitsu M.A."/>
            <person name="Giersch R.M."/>
            <person name="Beal B.F."/>
            <person name="Arriagada G."/>
            <person name="Davis B.W."/>
            <person name="Ostrander E.A."/>
            <person name="Goff S.P."/>
            <person name="Metzger M.J."/>
        </authorList>
    </citation>
    <scope>NUCLEOTIDE SEQUENCE</scope>
    <source>
        <strain evidence="1">MELC-2E11</strain>
        <tissue evidence="1">Siphon/mantle</tissue>
    </source>
</reference>
<sequence>MQQWLRRNAENGNAYIEGASTLNQRIECWWGYLRRQHVQYWMNKLRQLQEDGEFSGSAVDKSLVQFCFMAILQFVCFRASYHWRLLCGTTIQYGAVETPTFHEDNQMECLTSPNCGIQETTGLSHPGRKLMLVVVKSSSGPQCAATQLSTTCVHTLWQQTTVSTQTLLTRQ</sequence>
<organism evidence="1 2">
    <name type="scientific">Mya arenaria</name>
    <name type="common">Soft-shell clam</name>
    <dbReference type="NCBI Taxonomy" id="6604"/>
    <lineage>
        <taxon>Eukaryota</taxon>
        <taxon>Metazoa</taxon>
        <taxon>Spiralia</taxon>
        <taxon>Lophotrochozoa</taxon>
        <taxon>Mollusca</taxon>
        <taxon>Bivalvia</taxon>
        <taxon>Autobranchia</taxon>
        <taxon>Heteroconchia</taxon>
        <taxon>Euheterodonta</taxon>
        <taxon>Imparidentia</taxon>
        <taxon>Neoheterodontei</taxon>
        <taxon>Myida</taxon>
        <taxon>Myoidea</taxon>
        <taxon>Myidae</taxon>
        <taxon>Mya</taxon>
    </lineage>
</organism>
<dbReference type="Proteomes" id="UP001164746">
    <property type="component" value="Chromosome 11"/>
</dbReference>
<protein>
    <submittedName>
        <fullName evidence="1">Uncharacterized protein</fullName>
    </submittedName>
</protein>
<evidence type="ECO:0000313" key="2">
    <source>
        <dbReference type="Proteomes" id="UP001164746"/>
    </source>
</evidence>
<keyword evidence="2" id="KW-1185">Reference proteome</keyword>
<gene>
    <name evidence="1" type="ORF">MAR_001804</name>
</gene>
<evidence type="ECO:0000313" key="1">
    <source>
        <dbReference type="EMBL" id="WAR19966.1"/>
    </source>
</evidence>
<feature type="non-terminal residue" evidence="1">
    <location>
        <position position="171"/>
    </location>
</feature>
<proteinExistence type="predicted"/>
<dbReference type="EMBL" id="CP111022">
    <property type="protein sequence ID" value="WAR19966.1"/>
    <property type="molecule type" value="Genomic_DNA"/>
</dbReference>